<dbReference type="Pfam" id="PF04245">
    <property type="entry name" value="NA37"/>
    <property type="match status" value="1"/>
</dbReference>
<comment type="caution">
    <text evidence="2">The sequence shown here is derived from an EMBL/GenBank/DDBJ whole genome shotgun (WGS) entry which is preliminary data.</text>
</comment>
<dbReference type="Proteomes" id="UP000571857">
    <property type="component" value="Unassembled WGS sequence"/>
</dbReference>
<name>A0ABD4ZVY3_ENTGA</name>
<evidence type="ECO:0000313" key="1">
    <source>
        <dbReference type="EMBL" id="MBA0971015.1"/>
    </source>
</evidence>
<accession>A0ABD4ZVY3</accession>
<dbReference type="Proteomes" id="UP001241571">
    <property type="component" value="Unassembled WGS sequence"/>
</dbReference>
<evidence type="ECO:0000313" key="4">
    <source>
        <dbReference type="Proteomes" id="UP001241571"/>
    </source>
</evidence>
<evidence type="ECO:0000313" key="3">
    <source>
        <dbReference type="Proteomes" id="UP000571857"/>
    </source>
</evidence>
<dbReference type="EMBL" id="JABXJK010000004">
    <property type="protein sequence ID" value="MBA0971015.1"/>
    <property type="molecule type" value="Genomic_DNA"/>
</dbReference>
<dbReference type="RefSeq" id="WP_103300904.1">
    <property type="nucleotide sequence ID" value="NZ_BSYC01000002.1"/>
</dbReference>
<dbReference type="AlphaFoldDB" id="A0ABD4ZVY3"/>
<organism evidence="2 4">
    <name type="scientific">Enterococcus gallinarum</name>
    <dbReference type="NCBI Taxonomy" id="1353"/>
    <lineage>
        <taxon>Bacteria</taxon>
        <taxon>Bacillati</taxon>
        <taxon>Bacillota</taxon>
        <taxon>Bacilli</taxon>
        <taxon>Lactobacillales</taxon>
        <taxon>Enterococcaceae</taxon>
        <taxon>Enterococcus</taxon>
    </lineage>
</organism>
<evidence type="ECO:0000313" key="2">
    <source>
        <dbReference type="EMBL" id="MDL4936716.1"/>
    </source>
</evidence>
<sequence>MAIVISKMIVHKLNVGNPLPVLSDHCIDLNSLEDTDEALNFFVTHIEQSRSQGYVKKCQFWDLNSNTVKRNVETIITNIDNSDELEQSFIEESKQMAIKFARLMRGTASRSEGSLFVLFYSVDGDNYIGIMKMDPDTGVEVIEQENSLTIQVRKDMLPSKRERLHKAAFIKCLDLYTEGEIHLYALDRQKSTDEPAKYFLDSFLNAKIIPDDEVLTAAYQKTVANVIQEVLPPGMYMAFSQNFQRRLTEPRYFTLEDDFPPLIRDLLPPNQIDADLAMYMNSIQQELMRKNPGDVTGFMPVVEKINSRVFRTIDKSIEITINKDADEDVYNIELDEDGTLRLTIYPEANPKQIK</sequence>
<dbReference type="EMBL" id="JASUBT010000010">
    <property type="protein sequence ID" value="MDL4936716.1"/>
    <property type="molecule type" value="Genomic_DNA"/>
</dbReference>
<dbReference type="InterPro" id="IPR007358">
    <property type="entry name" value="Nucleoid_associated_NdpA"/>
</dbReference>
<reference evidence="1 3" key="1">
    <citation type="submission" date="2020-06" db="EMBL/GenBank/DDBJ databases">
        <title>Crossreactivity between MHC class I-restricted antigens from cancer cells and an enterococcal bacteriophage.</title>
        <authorList>
            <person name="Fluckiger A."/>
            <person name="Daillere R."/>
            <person name="Sassi M."/>
            <person name="Cattoir V."/>
            <person name="Kroemer G."/>
            <person name="Zitvogel L."/>
        </authorList>
    </citation>
    <scope>NUCLEOTIDE SEQUENCE [LARGE SCALE GENOMIC DNA]</scope>
    <source>
        <strain evidence="1 3">EG4</strain>
    </source>
</reference>
<reference evidence="2 4" key="2">
    <citation type="submission" date="2023-06" db="EMBL/GenBank/DDBJ databases">
        <title>Acute promotion of culturable opportunistic pathogens and persistent increase of antibiotic resistance following antibiotic exposure in mouse gut microbiota.</title>
        <authorList>
            <person name="Li L."/>
            <person name="Wang B."/>
            <person name="Sun Y."/>
            <person name="Wang M."/>
            <person name="Xu H."/>
        </authorList>
    </citation>
    <scope>NUCLEOTIDE SEQUENCE [LARGE SCALE GENOMIC DNA]</scope>
    <source>
        <strain evidence="2 4">CRI2_2</strain>
    </source>
</reference>
<gene>
    <name evidence="1" type="ORF">HWH42_00145</name>
    <name evidence="2" type="ORF">QRX88_13395</name>
</gene>
<proteinExistence type="predicted"/>
<protein>
    <submittedName>
        <fullName evidence="2">Nucleoid-associated protein</fullName>
    </submittedName>
</protein>